<accession>A0A382U032</accession>
<proteinExistence type="predicted"/>
<dbReference type="PROSITE" id="PS51819">
    <property type="entry name" value="VOC"/>
    <property type="match status" value="1"/>
</dbReference>
<evidence type="ECO:0000313" key="3">
    <source>
        <dbReference type="EMBL" id="SVD27676.1"/>
    </source>
</evidence>
<dbReference type="PROSITE" id="PS00934">
    <property type="entry name" value="GLYOXALASE_I_1"/>
    <property type="match status" value="1"/>
</dbReference>
<organism evidence="3">
    <name type="scientific">marine metagenome</name>
    <dbReference type="NCBI Taxonomy" id="408172"/>
    <lineage>
        <taxon>unclassified sequences</taxon>
        <taxon>metagenomes</taxon>
        <taxon>ecological metagenomes</taxon>
    </lineage>
</organism>
<evidence type="ECO:0000256" key="1">
    <source>
        <dbReference type="ARBA" id="ARBA00022723"/>
    </source>
</evidence>
<reference evidence="3" key="1">
    <citation type="submission" date="2018-05" db="EMBL/GenBank/DDBJ databases">
        <authorList>
            <person name="Lanie J.A."/>
            <person name="Ng W.-L."/>
            <person name="Kazmierczak K.M."/>
            <person name="Andrzejewski T.M."/>
            <person name="Davidsen T.M."/>
            <person name="Wayne K.J."/>
            <person name="Tettelin H."/>
            <person name="Glass J.I."/>
            <person name="Rusch D."/>
            <person name="Podicherti R."/>
            <person name="Tsui H.-C.T."/>
            <person name="Winkler M.E."/>
        </authorList>
    </citation>
    <scope>NUCLEOTIDE SEQUENCE</scope>
</reference>
<dbReference type="InterPro" id="IPR037523">
    <property type="entry name" value="VOC_core"/>
</dbReference>
<dbReference type="AlphaFoldDB" id="A0A382U032"/>
<sequence>MRILFNRGNRAVTGALMINIQQFDHIGIRITERPRSVLFYETLGFKITFEPDFDDVIVMKNDNGVEINLVINGVDLNNNKNILMDVPEKHPGLTHVAFRIDSIIDTLAALEKHNIAISQGPVTFGRDGHVSVFIRDPDKNTIELRGRIEDEEKVPGLVFYDPKA</sequence>
<dbReference type="CDD" id="cd06587">
    <property type="entry name" value="VOC"/>
    <property type="match status" value="1"/>
</dbReference>
<dbReference type="InterPro" id="IPR029068">
    <property type="entry name" value="Glyas_Bleomycin-R_OHBP_Dase"/>
</dbReference>
<name>A0A382U032_9ZZZZ</name>
<dbReference type="SUPFAM" id="SSF54593">
    <property type="entry name" value="Glyoxalase/Bleomycin resistance protein/Dihydroxybiphenyl dioxygenase"/>
    <property type="match status" value="1"/>
</dbReference>
<protein>
    <recommendedName>
        <fullName evidence="2">VOC domain-containing protein</fullName>
    </recommendedName>
</protein>
<keyword evidence="1" id="KW-0479">Metal-binding</keyword>
<dbReference type="InterPro" id="IPR004360">
    <property type="entry name" value="Glyas_Fos-R_dOase_dom"/>
</dbReference>
<dbReference type="GO" id="GO:0046872">
    <property type="term" value="F:metal ion binding"/>
    <property type="evidence" value="ECO:0007669"/>
    <property type="project" value="UniProtKB-KW"/>
</dbReference>
<dbReference type="GO" id="GO:0004462">
    <property type="term" value="F:lactoylglutathione lyase activity"/>
    <property type="evidence" value="ECO:0007669"/>
    <property type="project" value="InterPro"/>
</dbReference>
<dbReference type="Gene3D" id="3.10.180.10">
    <property type="entry name" value="2,3-Dihydroxybiphenyl 1,2-Dioxygenase, domain 1"/>
    <property type="match status" value="1"/>
</dbReference>
<feature type="domain" description="VOC" evidence="2">
    <location>
        <begin position="22"/>
        <end position="147"/>
    </location>
</feature>
<dbReference type="Pfam" id="PF00903">
    <property type="entry name" value="Glyoxalase"/>
    <property type="match status" value="1"/>
</dbReference>
<evidence type="ECO:0000259" key="2">
    <source>
        <dbReference type="PROSITE" id="PS51819"/>
    </source>
</evidence>
<dbReference type="EMBL" id="UINC01140495">
    <property type="protein sequence ID" value="SVD27676.1"/>
    <property type="molecule type" value="Genomic_DNA"/>
</dbReference>
<gene>
    <name evidence="3" type="ORF">METZ01_LOCUS380530</name>
</gene>
<dbReference type="InterPro" id="IPR018146">
    <property type="entry name" value="Glyoxalase_1_CS"/>
</dbReference>